<dbReference type="eggNOG" id="COG3434">
    <property type="taxonomic scope" value="Bacteria"/>
</dbReference>
<name>Q3SEY7_THIDA</name>
<evidence type="ECO:0000256" key="1">
    <source>
        <dbReference type="SAM" id="MobiDB-lite"/>
    </source>
</evidence>
<dbReference type="Gene3D" id="1.10.3210.10">
    <property type="entry name" value="Hypothetical protein af1432"/>
    <property type="match status" value="1"/>
</dbReference>
<feature type="domain" description="HDOD" evidence="2">
    <location>
        <begin position="231"/>
        <end position="429"/>
    </location>
</feature>
<dbReference type="EMBL" id="CP000116">
    <property type="protein sequence ID" value="AAZ96925.1"/>
    <property type="molecule type" value="Genomic_DNA"/>
</dbReference>
<reference evidence="3 4" key="1">
    <citation type="journal article" date="2006" name="J. Bacteriol.">
        <title>The genome sequence of the obligately chemolithoautotrophic, facultatively anaerobic bacterium Thiobacillus denitrificans.</title>
        <authorList>
            <person name="Beller H.R."/>
            <person name="Chain P.S."/>
            <person name="Letain T.E."/>
            <person name="Chakicherla A."/>
            <person name="Larimer F.W."/>
            <person name="Richardson P.M."/>
            <person name="Coleman M.A."/>
            <person name="Wood A.P."/>
            <person name="Kelly D.P."/>
        </authorList>
    </citation>
    <scope>NUCLEOTIDE SEQUENCE [LARGE SCALE GENOMIC DNA]</scope>
    <source>
        <strain evidence="3 4">ATCC 25259</strain>
    </source>
</reference>
<dbReference type="SUPFAM" id="SSF109604">
    <property type="entry name" value="HD-domain/PDEase-like"/>
    <property type="match status" value="1"/>
</dbReference>
<keyword evidence="4" id="KW-1185">Reference proteome</keyword>
<dbReference type="KEGG" id="tbd:Tbd_0972"/>
<dbReference type="Proteomes" id="UP000008291">
    <property type="component" value="Chromosome"/>
</dbReference>
<dbReference type="AlphaFoldDB" id="Q3SEY7"/>
<proteinExistence type="predicted"/>
<sequence>MPGKPAANAMTSDASPPSHIVGGGINTGDSEQPVAVTQMLGAASSAPVREEALRERFLSFDPLFDATSRLVAHELVLRGRTAAPDAAPELRQMDEDMLLTGLYSLTQDGLSEALPLLVRISTGVLFSEIPREINQRQLIWCVRLSSSRDLARALALQDAGLNFCPTLDRGDAVVQDSASAWPYLACHADDVRPRTSARLIVEGIRNAPALARWPVDAWFRGSFFSGDTQPVASSHELAMQLDLLAIALREPVDTLAQFFRLNPNMAQRFLAIANSPVGGLSRPAESAAHALVMLGGPRARRVAALLALAGGAPGDASRHYAVTALTRALFMGKITRLGAPAESAAAAFEIGLLSTATYALSLPVESLIRRLGLSATSARALSAHPSAEGRLLQLTYACESNDAETLARFAQQLGVPLHQISVAYLDALIAASALDVALH</sequence>
<accession>Q3SEY7</accession>
<dbReference type="PROSITE" id="PS51833">
    <property type="entry name" value="HDOD"/>
    <property type="match status" value="1"/>
</dbReference>
<evidence type="ECO:0000313" key="3">
    <source>
        <dbReference type="EMBL" id="AAZ96925.1"/>
    </source>
</evidence>
<evidence type="ECO:0000259" key="2">
    <source>
        <dbReference type="PROSITE" id="PS51833"/>
    </source>
</evidence>
<gene>
    <name evidence="3" type="ordered locus">Tbd_0972</name>
</gene>
<organism evidence="3 4">
    <name type="scientific">Thiobacillus denitrificans (strain ATCC 25259 / T1)</name>
    <dbReference type="NCBI Taxonomy" id="292415"/>
    <lineage>
        <taxon>Bacteria</taxon>
        <taxon>Pseudomonadati</taxon>
        <taxon>Pseudomonadota</taxon>
        <taxon>Betaproteobacteria</taxon>
        <taxon>Nitrosomonadales</taxon>
        <taxon>Thiobacillaceae</taxon>
        <taxon>Thiobacillus</taxon>
    </lineage>
</organism>
<evidence type="ECO:0000313" key="4">
    <source>
        <dbReference type="Proteomes" id="UP000008291"/>
    </source>
</evidence>
<dbReference type="Pfam" id="PF08668">
    <property type="entry name" value="HDOD"/>
    <property type="match status" value="1"/>
</dbReference>
<dbReference type="InterPro" id="IPR013976">
    <property type="entry name" value="HDOD"/>
</dbReference>
<dbReference type="HOGENOM" id="CLU_623937_0_0_4"/>
<feature type="region of interest" description="Disordered" evidence="1">
    <location>
        <begin position="1"/>
        <end position="28"/>
    </location>
</feature>
<protein>
    <submittedName>
        <fullName evidence="3">Predicted signal transduction protein containing EAL and modified HD-GYP domains</fullName>
    </submittedName>
</protein>
<dbReference type="STRING" id="292415.Tbd_0972"/>